<evidence type="ECO:0008006" key="4">
    <source>
        <dbReference type="Google" id="ProtNLM"/>
    </source>
</evidence>
<protein>
    <recommendedName>
        <fullName evidence="4">DUF4386 family protein</fullName>
    </recommendedName>
</protein>
<evidence type="ECO:0000313" key="2">
    <source>
        <dbReference type="EMBL" id="WYK18178.1"/>
    </source>
</evidence>
<keyword evidence="1" id="KW-0812">Transmembrane</keyword>
<keyword evidence="3" id="KW-1185">Reference proteome</keyword>
<dbReference type="RefSeq" id="WP_339106741.1">
    <property type="nucleotide sequence ID" value="NZ_CP146606.1"/>
</dbReference>
<feature type="transmembrane region" description="Helical" evidence="1">
    <location>
        <begin position="136"/>
        <end position="163"/>
    </location>
</feature>
<gene>
    <name evidence="2" type="ORF">RZS32_017655</name>
</gene>
<dbReference type="Proteomes" id="UP001281305">
    <property type="component" value="Chromosome"/>
</dbReference>
<organism evidence="2 3">
    <name type="scientific">Roseovarius rhodophyticola</name>
    <dbReference type="NCBI Taxonomy" id="3080827"/>
    <lineage>
        <taxon>Bacteria</taxon>
        <taxon>Pseudomonadati</taxon>
        <taxon>Pseudomonadota</taxon>
        <taxon>Alphaproteobacteria</taxon>
        <taxon>Rhodobacterales</taxon>
        <taxon>Roseobacteraceae</taxon>
        <taxon>Roseovarius</taxon>
    </lineage>
</organism>
<evidence type="ECO:0000313" key="3">
    <source>
        <dbReference type="Proteomes" id="UP001281305"/>
    </source>
</evidence>
<reference evidence="2 3" key="1">
    <citation type="submission" date="2024-02" db="EMBL/GenBank/DDBJ databases">
        <title>Roseovarius strain W115 nov., isolated from a marine algae.</title>
        <authorList>
            <person name="Lee M.W."/>
            <person name="Lee J.K."/>
            <person name="Kim J.M."/>
            <person name="Choi D.G."/>
            <person name="Baek J.H."/>
            <person name="Bayburt H."/>
            <person name="Jung J.J."/>
            <person name="Han D.M."/>
            <person name="Jeon C.O."/>
        </authorList>
    </citation>
    <scope>NUCLEOTIDE SEQUENCE [LARGE SCALE GENOMIC DNA]</scope>
    <source>
        <strain evidence="2 3">W115</strain>
    </source>
</reference>
<feature type="transmembrane region" description="Helical" evidence="1">
    <location>
        <begin position="175"/>
        <end position="194"/>
    </location>
</feature>
<proteinExistence type="predicted"/>
<evidence type="ECO:0000256" key="1">
    <source>
        <dbReference type="SAM" id="Phobius"/>
    </source>
</evidence>
<feature type="transmembrane region" description="Helical" evidence="1">
    <location>
        <begin position="97"/>
        <end position="124"/>
    </location>
</feature>
<accession>A0ABZ2TK87</accession>
<keyword evidence="1" id="KW-0472">Membrane</keyword>
<dbReference type="EMBL" id="CP146606">
    <property type="protein sequence ID" value="WYK18178.1"/>
    <property type="molecule type" value="Genomic_DNA"/>
</dbReference>
<feature type="transmembrane region" description="Helical" evidence="1">
    <location>
        <begin position="59"/>
        <end position="85"/>
    </location>
</feature>
<feature type="transmembrane region" description="Helical" evidence="1">
    <location>
        <begin position="200"/>
        <end position="223"/>
    </location>
</feature>
<sequence length="225" mass="23442">MDEVVMPDRFAAPRIVGAVALAYAMSMFSQNMLFGISGAPDYSDSIGLVLTYHAENRGVLAVAFGLEAVNMCLLLLLVTGLNGLVRRSGRAGADWSRLAVVGGATLSALFALTVATHIAVVLAADGLTEPTPAFELMWHFHAAVFALALPALGVTFIGAALAAYTGGFTRTWQRLLGVTGGSLLLLAGLGNIAIADGSPLVLLGVLGLFMWLVWVAATGLRLVRM</sequence>
<keyword evidence="1" id="KW-1133">Transmembrane helix</keyword>
<feature type="transmembrane region" description="Helical" evidence="1">
    <location>
        <begin position="15"/>
        <end position="39"/>
    </location>
</feature>
<name>A0ABZ2TK87_9RHOB</name>